<feature type="chain" id="PRO_5013317131" description="Pili assembly chaperone N-terminal domain-containing protein" evidence="1">
    <location>
        <begin position="19"/>
        <end position="221"/>
    </location>
</feature>
<dbReference type="SUPFAM" id="SSF49354">
    <property type="entry name" value="PapD-like"/>
    <property type="match status" value="1"/>
</dbReference>
<proteinExistence type="predicted"/>
<evidence type="ECO:0000313" key="3">
    <source>
        <dbReference type="EMBL" id="OLQ93488.1"/>
    </source>
</evidence>
<dbReference type="AlphaFoldDB" id="A0A1Q9HRJ0"/>
<organism evidence="3 4">
    <name type="scientific">Vibrio panuliri</name>
    <dbReference type="NCBI Taxonomy" id="1381081"/>
    <lineage>
        <taxon>Bacteria</taxon>
        <taxon>Pseudomonadati</taxon>
        <taxon>Pseudomonadota</taxon>
        <taxon>Gammaproteobacteria</taxon>
        <taxon>Vibrionales</taxon>
        <taxon>Vibrionaceae</taxon>
        <taxon>Vibrio</taxon>
    </lineage>
</organism>
<protein>
    <recommendedName>
        <fullName evidence="2">Pili assembly chaperone N-terminal domain-containing protein</fullName>
    </recommendedName>
</protein>
<dbReference type="Gene3D" id="2.60.40.10">
    <property type="entry name" value="Immunoglobulins"/>
    <property type="match status" value="1"/>
</dbReference>
<dbReference type="InterPro" id="IPR050643">
    <property type="entry name" value="Periplasmic_pilus_chap"/>
</dbReference>
<feature type="domain" description="Pili assembly chaperone N-terminal" evidence="2">
    <location>
        <begin position="30"/>
        <end position="141"/>
    </location>
</feature>
<evidence type="ECO:0000313" key="4">
    <source>
        <dbReference type="Proteomes" id="UP000186313"/>
    </source>
</evidence>
<dbReference type="PANTHER" id="PTHR30251:SF4">
    <property type="entry name" value="SLR1668 PROTEIN"/>
    <property type="match status" value="1"/>
</dbReference>
<dbReference type="Pfam" id="PF00345">
    <property type="entry name" value="PapD_N"/>
    <property type="match status" value="1"/>
</dbReference>
<dbReference type="Proteomes" id="UP000186313">
    <property type="component" value="Unassembled WGS sequence"/>
</dbReference>
<comment type="caution">
    <text evidence="3">The sequence shown here is derived from an EMBL/GenBank/DDBJ whole genome shotgun (WGS) entry which is preliminary data.</text>
</comment>
<feature type="signal peptide" evidence="1">
    <location>
        <begin position="1"/>
        <end position="18"/>
    </location>
</feature>
<dbReference type="SUPFAM" id="SSF74853">
    <property type="entry name" value="Lamin A/C globular tail domain"/>
    <property type="match status" value="1"/>
</dbReference>
<dbReference type="RefSeq" id="WP_075706126.1">
    <property type="nucleotide sequence ID" value="NZ_MJMJ01000001.1"/>
</dbReference>
<dbReference type="STRING" id="1381081.BIY22_03075"/>
<dbReference type="EMBL" id="MJMJ01000001">
    <property type="protein sequence ID" value="OLQ93488.1"/>
    <property type="molecule type" value="Genomic_DNA"/>
</dbReference>
<dbReference type="InterPro" id="IPR036415">
    <property type="entry name" value="Lamin_tail_dom_sf"/>
</dbReference>
<dbReference type="InterPro" id="IPR008962">
    <property type="entry name" value="PapD-like_sf"/>
</dbReference>
<keyword evidence="1" id="KW-0732">Signal</keyword>
<dbReference type="InterPro" id="IPR013783">
    <property type="entry name" value="Ig-like_fold"/>
</dbReference>
<sequence>MRLVIILLTSWFSCLAYANFNISPLSQGIESTQKSASYTLENMTTKKAAYEIEVFSRSVERNGKEVRATTKELRVFPSKIILEPKQKKRIKVIYLGKKNITQEKAYRVVFKQSDRNVSESDQGALNAKFNFHTAFYVTPKGAEADVITVLSSSTNGKQLSLSNQGNKHIILQDWQLKLHRDNQETIYGHPLPDINLLANSEIVIPLSNQANTYQTAEILTK</sequence>
<dbReference type="InterPro" id="IPR016147">
    <property type="entry name" value="Pili_assmbl_chaperone_N"/>
</dbReference>
<dbReference type="GO" id="GO:0030288">
    <property type="term" value="C:outer membrane-bounded periplasmic space"/>
    <property type="evidence" value="ECO:0007669"/>
    <property type="project" value="InterPro"/>
</dbReference>
<evidence type="ECO:0000259" key="2">
    <source>
        <dbReference type="Pfam" id="PF00345"/>
    </source>
</evidence>
<reference evidence="3 4" key="1">
    <citation type="submission" date="2016-09" db="EMBL/GenBank/DDBJ databases">
        <title>Genomic Taxonomy of the Vibrionaceae.</title>
        <authorList>
            <person name="Gonzalez-Castillo A."/>
            <person name="Gomez-Gil B."/>
            <person name="Enciso-Ibarra K."/>
        </authorList>
    </citation>
    <scope>NUCLEOTIDE SEQUENCE [LARGE SCALE GENOMIC DNA]</scope>
    <source>
        <strain evidence="3 4">CAIM 703</strain>
    </source>
</reference>
<name>A0A1Q9HRJ0_9VIBR</name>
<accession>A0A1Q9HRJ0</accession>
<dbReference type="GO" id="GO:0071555">
    <property type="term" value="P:cell wall organization"/>
    <property type="evidence" value="ECO:0007669"/>
    <property type="project" value="InterPro"/>
</dbReference>
<evidence type="ECO:0000256" key="1">
    <source>
        <dbReference type="SAM" id="SignalP"/>
    </source>
</evidence>
<dbReference type="PANTHER" id="PTHR30251">
    <property type="entry name" value="PILUS ASSEMBLY CHAPERONE"/>
    <property type="match status" value="1"/>
</dbReference>
<gene>
    <name evidence="3" type="ORF">BIY22_03075</name>
</gene>